<dbReference type="EMBL" id="LNRQ01000009">
    <property type="protein sequence ID" value="KZM81552.1"/>
    <property type="molecule type" value="Genomic_DNA"/>
</dbReference>
<evidence type="ECO:0000313" key="7">
    <source>
        <dbReference type="EMBL" id="KZM81552.1"/>
    </source>
</evidence>
<sequence>MAGTLGRVLGLACVNILLLLLFSNNSVYSQSIVRNLPGFHGDLPFKLETGYTATGEKDDVELFYYFVESERNPADDPLVVWIAGGPGCSSLRAFFYEIGPLTFDYSRSKDEKPSLLLNPYSWTKVSNVIYLDTPVGTGFSYARSSDAYRTSDTLSSKHVYNFIRKWLIDHPRFISNPLYVTGVSYSGIVIPIITQEIYNGNEAGNEPQMNIKGYMIGNPLTDRNIDFNSRIPYANRMALLSDELFESAKENCQGNYISVNPSNGLCAKNLKEVEENLNFIYGYQILEPSCGLVVSGTSSLRKSRVLNSHRKNLFNPLRLPQQHQQPRCRGDTYDYYLVWANDRNVQRALRIREGTIREWEACNTDHYLVGKDDTETYSYNVASSVPYHRNLTNKNCRALIFRYGTTFSHNDYSLTFATVKGGGHAAPEYKPEECLAMVDRWFAQSPL</sequence>
<dbReference type="InterPro" id="IPR001563">
    <property type="entry name" value="Peptidase_S10"/>
</dbReference>
<dbReference type="PANTHER" id="PTHR11802">
    <property type="entry name" value="SERINE PROTEASE FAMILY S10 SERINE CARBOXYPEPTIDASE"/>
    <property type="match status" value="1"/>
</dbReference>
<evidence type="ECO:0000256" key="1">
    <source>
        <dbReference type="ARBA" id="ARBA00009431"/>
    </source>
</evidence>
<evidence type="ECO:0000256" key="3">
    <source>
        <dbReference type="ARBA" id="ARBA00022670"/>
    </source>
</evidence>
<dbReference type="PRINTS" id="PR00724">
    <property type="entry name" value="CRBOXYPTASEC"/>
</dbReference>
<dbReference type="Pfam" id="PF00450">
    <property type="entry name" value="Peptidase_S10"/>
    <property type="match status" value="2"/>
</dbReference>
<dbReference type="Gene3D" id="3.40.50.12670">
    <property type="match status" value="2"/>
</dbReference>
<keyword evidence="3" id="KW-0645">Protease</keyword>
<name>A0A175YFF3_DAUCS</name>
<evidence type="ECO:0000256" key="6">
    <source>
        <dbReference type="SAM" id="SignalP"/>
    </source>
</evidence>
<keyword evidence="5" id="KW-0325">Glycoprotein</keyword>
<dbReference type="Gramene" id="KZM81552">
    <property type="protein sequence ID" value="KZM81552"/>
    <property type="gene ID" value="DCAR_029165"/>
</dbReference>
<dbReference type="InterPro" id="IPR033124">
    <property type="entry name" value="Ser_caboxypep_his_AS"/>
</dbReference>
<dbReference type="GO" id="GO:0004185">
    <property type="term" value="F:serine-type carboxypeptidase activity"/>
    <property type="evidence" value="ECO:0007669"/>
    <property type="project" value="InterPro"/>
</dbReference>
<dbReference type="GO" id="GO:0006508">
    <property type="term" value="P:proteolysis"/>
    <property type="evidence" value="ECO:0007669"/>
    <property type="project" value="UniProtKB-KW"/>
</dbReference>
<keyword evidence="6" id="KW-0732">Signal</keyword>
<gene>
    <name evidence="7" type="ORF">DCAR_029165</name>
</gene>
<dbReference type="GO" id="GO:0019748">
    <property type="term" value="P:secondary metabolic process"/>
    <property type="evidence" value="ECO:0007669"/>
    <property type="project" value="TreeGrafter"/>
</dbReference>
<dbReference type="SUPFAM" id="SSF53474">
    <property type="entry name" value="alpha/beta-Hydrolases"/>
    <property type="match status" value="1"/>
</dbReference>
<dbReference type="PANTHER" id="PTHR11802:SF224">
    <property type="entry name" value="SERINE CARBOXYPEPTIDASE-LIKE 7 ISOFORM X1"/>
    <property type="match status" value="1"/>
</dbReference>
<keyword evidence="4" id="KW-0378">Hydrolase</keyword>
<dbReference type="InterPro" id="IPR029058">
    <property type="entry name" value="AB_hydrolase_fold"/>
</dbReference>
<keyword evidence="2" id="KW-0121">Carboxypeptidase</keyword>
<dbReference type="GO" id="GO:0016747">
    <property type="term" value="F:acyltransferase activity, transferring groups other than amino-acyl groups"/>
    <property type="evidence" value="ECO:0007669"/>
    <property type="project" value="TreeGrafter"/>
</dbReference>
<protein>
    <submittedName>
        <fullName evidence="7">Uncharacterized protein</fullName>
    </submittedName>
</protein>
<dbReference type="OMA" id="IREWEAC"/>
<evidence type="ECO:0000256" key="5">
    <source>
        <dbReference type="ARBA" id="ARBA00023180"/>
    </source>
</evidence>
<comment type="similarity">
    <text evidence="1">Belongs to the peptidase S10 family.</text>
</comment>
<proteinExistence type="inferred from homology"/>
<reference evidence="7" key="1">
    <citation type="journal article" date="2016" name="Nat. Genet.">
        <title>A high-quality carrot genome assembly provides new insights into carotenoid accumulation and asterid genome evolution.</title>
        <authorList>
            <person name="Iorizzo M."/>
            <person name="Ellison S."/>
            <person name="Senalik D."/>
            <person name="Zeng P."/>
            <person name="Satapoomin P."/>
            <person name="Huang J."/>
            <person name="Bowman M."/>
            <person name="Iovene M."/>
            <person name="Sanseverino W."/>
            <person name="Cavagnaro P."/>
            <person name="Yildiz M."/>
            <person name="Macko-Podgorni A."/>
            <person name="Moranska E."/>
            <person name="Grzebelus E."/>
            <person name="Grzebelus D."/>
            <person name="Ashrafi H."/>
            <person name="Zheng Z."/>
            <person name="Cheng S."/>
            <person name="Spooner D."/>
            <person name="Van Deynze A."/>
            <person name="Simon P."/>
        </authorList>
    </citation>
    <scope>NUCLEOTIDE SEQUENCE [LARGE SCALE GENOMIC DNA]</scope>
    <source>
        <tissue evidence="7">Leaf</tissue>
    </source>
</reference>
<dbReference type="Gene3D" id="3.40.50.1820">
    <property type="entry name" value="alpha/beta hydrolase"/>
    <property type="match status" value="1"/>
</dbReference>
<dbReference type="PROSITE" id="PS00560">
    <property type="entry name" value="CARBOXYPEPT_SER_HIS"/>
    <property type="match status" value="1"/>
</dbReference>
<dbReference type="FunFam" id="3.40.50.1820:FF:000072">
    <property type="entry name" value="Serine carboxypeptidase-like 19"/>
    <property type="match status" value="1"/>
</dbReference>
<feature type="signal peptide" evidence="6">
    <location>
        <begin position="1"/>
        <end position="29"/>
    </location>
</feature>
<organism evidence="7">
    <name type="scientific">Daucus carota subsp. sativus</name>
    <name type="common">Carrot</name>
    <dbReference type="NCBI Taxonomy" id="79200"/>
    <lineage>
        <taxon>Eukaryota</taxon>
        <taxon>Viridiplantae</taxon>
        <taxon>Streptophyta</taxon>
        <taxon>Embryophyta</taxon>
        <taxon>Tracheophyta</taxon>
        <taxon>Spermatophyta</taxon>
        <taxon>Magnoliopsida</taxon>
        <taxon>eudicotyledons</taxon>
        <taxon>Gunneridae</taxon>
        <taxon>Pentapetalae</taxon>
        <taxon>asterids</taxon>
        <taxon>campanulids</taxon>
        <taxon>Apiales</taxon>
        <taxon>Apiaceae</taxon>
        <taxon>Apioideae</taxon>
        <taxon>Scandiceae</taxon>
        <taxon>Daucinae</taxon>
        <taxon>Daucus</taxon>
        <taxon>Daucus sect. Daucus</taxon>
    </lineage>
</organism>
<accession>A0A175YFF3</accession>
<evidence type="ECO:0000256" key="4">
    <source>
        <dbReference type="ARBA" id="ARBA00022801"/>
    </source>
</evidence>
<dbReference type="AlphaFoldDB" id="A0A175YFF3"/>
<comment type="caution">
    <text evidence="7">The sequence shown here is derived from an EMBL/GenBank/DDBJ whole genome shotgun (WGS) entry which is preliminary data.</text>
</comment>
<feature type="chain" id="PRO_5008044494" evidence="6">
    <location>
        <begin position="30"/>
        <end position="447"/>
    </location>
</feature>
<evidence type="ECO:0000256" key="2">
    <source>
        <dbReference type="ARBA" id="ARBA00022645"/>
    </source>
</evidence>